<comment type="subcellular location">
    <subcellularLocation>
        <location evidence="1">Cell membrane</location>
        <topology evidence="1">Multi-pass membrane protein</topology>
    </subcellularLocation>
</comment>
<keyword evidence="3 6" id="KW-1133">Transmembrane helix</keyword>
<evidence type="ECO:0000256" key="3">
    <source>
        <dbReference type="ARBA" id="ARBA00022989"/>
    </source>
</evidence>
<evidence type="ECO:0000256" key="4">
    <source>
        <dbReference type="ARBA" id="ARBA00023136"/>
    </source>
</evidence>
<feature type="region of interest" description="Disordered" evidence="5">
    <location>
        <begin position="107"/>
        <end position="127"/>
    </location>
</feature>
<dbReference type="Pfam" id="PF00664">
    <property type="entry name" value="ABC_membrane"/>
    <property type="match status" value="1"/>
</dbReference>
<keyword evidence="4 6" id="KW-0472">Membrane</keyword>
<sequence>MGGAAGVQLVLSAAGVFLGASIAYRIGQSLRADMFGKVHSLALSQVQSFTVGSLNTRCTNDVLQVQSMLIMAHRGCGPGLDTAFRPVTMPHNPLTAVRQNLSGMLRNEGVSLGPQRSRQHPARPVTGDLGQRVINRFRLTQRPPSTSLSRPTA</sequence>
<evidence type="ECO:0000313" key="9">
    <source>
        <dbReference type="Proteomes" id="UP000198307"/>
    </source>
</evidence>
<dbReference type="AlphaFoldDB" id="A0A239Q1W1"/>
<dbReference type="SUPFAM" id="SSF90123">
    <property type="entry name" value="ABC transporter transmembrane region"/>
    <property type="match status" value="1"/>
</dbReference>
<evidence type="ECO:0000256" key="2">
    <source>
        <dbReference type="ARBA" id="ARBA00022692"/>
    </source>
</evidence>
<name>A0A239Q1W1_9RHOB</name>
<dbReference type="GO" id="GO:0005524">
    <property type="term" value="F:ATP binding"/>
    <property type="evidence" value="ECO:0007669"/>
    <property type="project" value="InterPro"/>
</dbReference>
<dbReference type="EMBL" id="FZQB01000021">
    <property type="protein sequence ID" value="SNT76541.1"/>
    <property type="molecule type" value="Genomic_DNA"/>
</dbReference>
<evidence type="ECO:0000256" key="6">
    <source>
        <dbReference type="SAM" id="Phobius"/>
    </source>
</evidence>
<feature type="domain" description="ABC transmembrane type-1" evidence="7">
    <location>
        <begin position="1"/>
        <end position="69"/>
    </location>
</feature>
<dbReference type="Gene3D" id="1.20.1560.10">
    <property type="entry name" value="ABC transporter type 1, transmembrane domain"/>
    <property type="match status" value="1"/>
</dbReference>
<dbReference type="Proteomes" id="UP000198307">
    <property type="component" value="Unassembled WGS sequence"/>
</dbReference>
<accession>A0A239Q1W1</accession>
<evidence type="ECO:0000256" key="5">
    <source>
        <dbReference type="SAM" id="MobiDB-lite"/>
    </source>
</evidence>
<evidence type="ECO:0000256" key="1">
    <source>
        <dbReference type="ARBA" id="ARBA00004651"/>
    </source>
</evidence>
<evidence type="ECO:0000313" key="8">
    <source>
        <dbReference type="EMBL" id="SNT76541.1"/>
    </source>
</evidence>
<dbReference type="GO" id="GO:0140359">
    <property type="term" value="F:ABC-type transporter activity"/>
    <property type="evidence" value="ECO:0007669"/>
    <property type="project" value="InterPro"/>
</dbReference>
<feature type="transmembrane region" description="Helical" evidence="6">
    <location>
        <begin position="6"/>
        <end position="27"/>
    </location>
</feature>
<gene>
    <name evidence="8" type="ORF">SAMN05444959_12139</name>
</gene>
<reference evidence="8 9" key="1">
    <citation type="submission" date="2017-07" db="EMBL/GenBank/DDBJ databases">
        <authorList>
            <person name="Sun Z.S."/>
            <person name="Albrecht U."/>
            <person name="Echele G."/>
            <person name="Lee C.C."/>
        </authorList>
    </citation>
    <scope>NUCLEOTIDE SEQUENCE [LARGE SCALE GENOMIC DNA]</scope>
    <source>
        <strain evidence="8 9">DSM 14827</strain>
    </source>
</reference>
<protein>
    <submittedName>
        <fullName evidence="8">ABC transporter transmembrane region</fullName>
    </submittedName>
</protein>
<dbReference type="PROSITE" id="PS50929">
    <property type="entry name" value="ABC_TM1F"/>
    <property type="match status" value="1"/>
</dbReference>
<dbReference type="InterPro" id="IPR011527">
    <property type="entry name" value="ABC1_TM_dom"/>
</dbReference>
<dbReference type="GO" id="GO:0005886">
    <property type="term" value="C:plasma membrane"/>
    <property type="evidence" value="ECO:0007669"/>
    <property type="project" value="UniProtKB-SubCell"/>
</dbReference>
<dbReference type="InterPro" id="IPR036640">
    <property type="entry name" value="ABC1_TM_sf"/>
</dbReference>
<keyword evidence="9" id="KW-1185">Reference proteome</keyword>
<proteinExistence type="predicted"/>
<keyword evidence="2 6" id="KW-0812">Transmembrane</keyword>
<evidence type="ECO:0000259" key="7">
    <source>
        <dbReference type="PROSITE" id="PS50929"/>
    </source>
</evidence>
<organism evidence="8 9">
    <name type="scientific">Paracoccus seriniphilus</name>
    <dbReference type="NCBI Taxonomy" id="184748"/>
    <lineage>
        <taxon>Bacteria</taxon>
        <taxon>Pseudomonadati</taxon>
        <taxon>Pseudomonadota</taxon>
        <taxon>Alphaproteobacteria</taxon>
        <taxon>Rhodobacterales</taxon>
        <taxon>Paracoccaceae</taxon>
        <taxon>Paracoccus</taxon>
    </lineage>
</organism>